<sequence>MSDKSWKKALMSSGLPLEHSVAGVLKRLGLGMHVEYAYLRRNEHGQDIKFSIDLRAIHRDEEQGLLLSLLIECKYCARGTQWVFVPDESEAPFNEMRRSYFSGTDLYATNSVSTLTTMNQYNQDVTVLRGLQIAEHGNVSPGTVAEAIAQLRYASLEQSLEWTGYHLTTAKLFGPGTLRIPGASVCIVVTTADLCVLKPHTTLEAFEDAQTLEDVTTPQPFVFLEAPPDASFVRHAARRIREELGEPQLREQGLVDHLDTLNAASAATSLNDFILNHSRLEPAVFLIVQYGHLEAVISKILSDAQALAILDQEATRRINNRT</sequence>
<gene>
    <name evidence="1" type="ORF">HNQ07_004127</name>
</gene>
<accession>A0A7W8NS67</accession>
<comment type="caution">
    <text evidence="1">The sequence shown here is derived from an EMBL/GenBank/DDBJ whole genome shotgun (WGS) entry which is preliminary data.</text>
</comment>
<name>A0A7W8NS67_9DEIO</name>
<dbReference type="Proteomes" id="UP000539473">
    <property type="component" value="Unassembled WGS sequence"/>
</dbReference>
<dbReference type="EMBL" id="JACHFK010000014">
    <property type="protein sequence ID" value="MBB5378620.1"/>
    <property type="molecule type" value="Genomic_DNA"/>
</dbReference>
<dbReference type="RefSeq" id="WP_184115248.1">
    <property type="nucleotide sequence ID" value="NZ_BNAJ01000015.1"/>
</dbReference>
<dbReference type="AlphaFoldDB" id="A0A7W8NS67"/>
<reference evidence="1 2" key="1">
    <citation type="submission" date="2020-08" db="EMBL/GenBank/DDBJ databases">
        <title>Genomic Encyclopedia of Type Strains, Phase IV (KMG-IV): sequencing the most valuable type-strain genomes for metagenomic binning, comparative biology and taxonomic classification.</title>
        <authorList>
            <person name="Goeker M."/>
        </authorList>
    </citation>
    <scope>NUCLEOTIDE SEQUENCE [LARGE SCALE GENOMIC DNA]</scope>
    <source>
        <strain evidence="1 2">DSM 27521</strain>
    </source>
</reference>
<organism evidence="1 2">
    <name type="scientific">Deinococcus metalli</name>
    <dbReference type="NCBI Taxonomy" id="1141878"/>
    <lineage>
        <taxon>Bacteria</taxon>
        <taxon>Thermotogati</taxon>
        <taxon>Deinococcota</taxon>
        <taxon>Deinococci</taxon>
        <taxon>Deinococcales</taxon>
        <taxon>Deinococcaceae</taxon>
        <taxon>Deinococcus</taxon>
    </lineage>
</organism>
<evidence type="ECO:0000313" key="1">
    <source>
        <dbReference type="EMBL" id="MBB5378620.1"/>
    </source>
</evidence>
<protein>
    <submittedName>
        <fullName evidence="1">Uncharacterized protein</fullName>
    </submittedName>
</protein>
<evidence type="ECO:0000313" key="2">
    <source>
        <dbReference type="Proteomes" id="UP000539473"/>
    </source>
</evidence>
<proteinExistence type="predicted"/>